<feature type="transmembrane region" description="Helical" evidence="7">
    <location>
        <begin position="272"/>
        <end position="290"/>
    </location>
</feature>
<dbReference type="InterPro" id="IPR011527">
    <property type="entry name" value="ABC1_TM_dom"/>
</dbReference>
<protein>
    <submittedName>
        <fullName evidence="10">ABC transporter ATP-binding protein</fullName>
    </submittedName>
</protein>
<evidence type="ECO:0000259" key="9">
    <source>
        <dbReference type="PROSITE" id="PS50929"/>
    </source>
</evidence>
<comment type="subcellular location">
    <subcellularLocation>
        <location evidence="1">Cell membrane</location>
        <topology evidence="1">Multi-pass membrane protein</topology>
    </subcellularLocation>
</comment>
<evidence type="ECO:0000256" key="1">
    <source>
        <dbReference type="ARBA" id="ARBA00004651"/>
    </source>
</evidence>
<dbReference type="GO" id="GO:0005524">
    <property type="term" value="F:ATP binding"/>
    <property type="evidence" value="ECO:0007669"/>
    <property type="project" value="UniProtKB-KW"/>
</dbReference>
<evidence type="ECO:0000313" key="11">
    <source>
        <dbReference type="Proteomes" id="UP000265419"/>
    </source>
</evidence>
<keyword evidence="3" id="KW-0547">Nucleotide-binding</keyword>
<dbReference type="Pfam" id="PF00664">
    <property type="entry name" value="ABC_membrane"/>
    <property type="match status" value="1"/>
</dbReference>
<evidence type="ECO:0000313" key="10">
    <source>
        <dbReference type="EMBL" id="RII41046.1"/>
    </source>
</evidence>
<evidence type="ECO:0000256" key="5">
    <source>
        <dbReference type="ARBA" id="ARBA00022989"/>
    </source>
</evidence>
<evidence type="ECO:0000256" key="7">
    <source>
        <dbReference type="SAM" id="Phobius"/>
    </source>
</evidence>
<feature type="transmembrane region" description="Helical" evidence="7">
    <location>
        <begin position="157"/>
        <end position="177"/>
    </location>
</feature>
<dbReference type="SUPFAM" id="SSF52540">
    <property type="entry name" value="P-loop containing nucleoside triphosphate hydrolases"/>
    <property type="match status" value="1"/>
</dbReference>
<feature type="transmembrane region" description="Helical" evidence="7">
    <location>
        <begin position="20"/>
        <end position="45"/>
    </location>
</feature>
<keyword evidence="11" id="KW-1185">Reference proteome</keyword>
<dbReference type="PANTHER" id="PTHR24221">
    <property type="entry name" value="ATP-BINDING CASSETTE SUB-FAMILY B"/>
    <property type="match status" value="1"/>
</dbReference>
<dbReference type="PROSITE" id="PS00211">
    <property type="entry name" value="ABC_TRANSPORTER_1"/>
    <property type="match status" value="1"/>
</dbReference>
<dbReference type="InterPro" id="IPR017871">
    <property type="entry name" value="ABC_transporter-like_CS"/>
</dbReference>
<organism evidence="10 11">
    <name type="scientific">Galactobacter valiniphilus</name>
    <dbReference type="NCBI Taxonomy" id="2676122"/>
    <lineage>
        <taxon>Bacteria</taxon>
        <taxon>Bacillati</taxon>
        <taxon>Actinomycetota</taxon>
        <taxon>Actinomycetes</taxon>
        <taxon>Micrococcales</taxon>
        <taxon>Micrococcaceae</taxon>
        <taxon>Galactobacter</taxon>
    </lineage>
</organism>
<dbReference type="PROSITE" id="PS50929">
    <property type="entry name" value="ABC_TM1F"/>
    <property type="match status" value="1"/>
</dbReference>
<sequence>MNSSALARLIPLLRPERAGLLRSFAASMASALCLTALGVLAAWAVGRAVVLHAAPPAWLWPLVAALVVLRAVLTWREMDVSHVMAFRVLARLRLSLFDAFSRARPTRRGRHSGREASTLLTDTERLEFFYAHTVAQIAAQAVVAVGCIVAATAVRPVAGVVVLVGALALVAATRLSARAGRRAGEAEQEAREALSGRISEVVTATREVLSNAMVSRVLRDALALTERNNRADRTKALVITAASGLREVIVGAVAVCVLLLGVVHAAGDRDSAAVLAPLLVVTLAGLAAVADAATTLTQLQPLEASAARVAGAIADAPATPEGEKPTGASPAAMLPAGPLGIRLRDVRFAYEDEDGASGRLGGPGVNLDVLIEPGEHVGVRGPSGAGKSTLLGLMARLLTPQAGSLELLGVDGGRISLGEPGEGELRARVAYVGQRATLFSGTVRENLLMGLPESQTAPTDAELLGLLGRLGLEGIVTLEAPLGEDGLRLSGGQRARVCLARAIVGEPSLLLVDEVTASLDAAAESAITEVLAWYPCTVVLVSHRPSTLGTTDRVIDVAAPAGPG</sequence>
<keyword evidence="5 7" id="KW-1133">Transmembrane helix</keyword>
<reference evidence="10 11" key="1">
    <citation type="submission" date="2018-07" db="EMBL/GenBank/DDBJ databases">
        <title>Arthrobacter sp. nov., isolated from raw cow's milk with high bacterial count.</title>
        <authorList>
            <person name="Hahne J."/>
            <person name="Isele D."/>
            <person name="Lipski A."/>
        </authorList>
    </citation>
    <scope>NUCLEOTIDE SEQUENCE [LARGE SCALE GENOMIC DNA]</scope>
    <source>
        <strain evidence="10 11">JZ R-35</strain>
    </source>
</reference>
<feature type="transmembrane region" description="Helical" evidence="7">
    <location>
        <begin position="248"/>
        <end position="266"/>
    </location>
</feature>
<dbReference type="InterPro" id="IPR003593">
    <property type="entry name" value="AAA+_ATPase"/>
</dbReference>
<feature type="domain" description="ABC transmembrane type-1" evidence="9">
    <location>
        <begin position="25"/>
        <end position="300"/>
    </location>
</feature>
<evidence type="ECO:0000256" key="6">
    <source>
        <dbReference type="ARBA" id="ARBA00023136"/>
    </source>
</evidence>
<keyword evidence="2 7" id="KW-0812">Transmembrane</keyword>
<dbReference type="InterPro" id="IPR003439">
    <property type="entry name" value="ABC_transporter-like_ATP-bd"/>
</dbReference>
<evidence type="ECO:0000259" key="8">
    <source>
        <dbReference type="PROSITE" id="PS50893"/>
    </source>
</evidence>
<dbReference type="GO" id="GO:0016887">
    <property type="term" value="F:ATP hydrolysis activity"/>
    <property type="evidence" value="ECO:0007669"/>
    <property type="project" value="InterPro"/>
</dbReference>
<dbReference type="Gene3D" id="1.20.1560.10">
    <property type="entry name" value="ABC transporter type 1, transmembrane domain"/>
    <property type="match status" value="1"/>
</dbReference>
<dbReference type="InterPro" id="IPR036640">
    <property type="entry name" value="ABC1_TM_sf"/>
</dbReference>
<dbReference type="RefSeq" id="WP_119425875.1">
    <property type="nucleotide sequence ID" value="NZ_QQXK01000039.1"/>
</dbReference>
<comment type="caution">
    <text evidence="10">The sequence shown here is derived from an EMBL/GenBank/DDBJ whole genome shotgun (WGS) entry which is preliminary data.</text>
</comment>
<evidence type="ECO:0000256" key="3">
    <source>
        <dbReference type="ARBA" id="ARBA00022741"/>
    </source>
</evidence>
<dbReference type="AlphaFoldDB" id="A0A399JES1"/>
<evidence type="ECO:0000256" key="4">
    <source>
        <dbReference type="ARBA" id="ARBA00022840"/>
    </source>
</evidence>
<dbReference type="CDD" id="cd03228">
    <property type="entry name" value="ABCC_MRP_Like"/>
    <property type="match status" value="1"/>
</dbReference>
<dbReference type="GO" id="GO:0140359">
    <property type="term" value="F:ABC-type transporter activity"/>
    <property type="evidence" value="ECO:0007669"/>
    <property type="project" value="InterPro"/>
</dbReference>
<dbReference type="SUPFAM" id="SSF90123">
    <property type="entry name" value="ABC transporter transmembrane region"/>
    <property type="match status" value="1"/>
</dbReference>
<accession>A0A399JES1</accession>
<dbReference type="GO" id="GO:0034040">
    <property type="term" value="F:ATPase-coupled lipid transmembrane transporter activity"/>
    <property type="evidence" value="ECO:0007669"/>
    <property type="project" value="TreeGrafter"/>
</dbReference>
<dbReference type="PANTHER" id="PTHR24221:SF654">
    <property type="entry name" value="ATP-BINDING CASSETTE SUB-FAMILY B MEMBER 6"/>
    <property type="match status" value="1"/>
</dbReference>
<feature type="domain" description="ABC transporter" evidence="8">
    <location>
        <begin position="341"/>
        <end position="561"/>
    </location>
</feature>
<keyword evidence="6 7" id="KW-0472">Membrane</keyword>
<dbReference type="Gene3D" id="3.40.50.300">
    <property type="entry name" value="P-loop containing nucleotide triphosphate hydrolases"/>
    <property type="match status" value="1"/>
</dbReference>
<proteinExistence type="predicted"/>
<feature type="transmembrane region" description="Helical" evidence="7">
    <location>
        <begin position="128"/>
        <end position="151"/>
    </location>
</feature>
<dbReference type="InterPro" id="IPR027417">
    <property type="entry name" value="P-loop_NTPase"/>
</dbReference>
<keyword evidence="4 10" id="KW-0067">ATP-binding</keyword>
<dbReference type="Pfam" id="PF00005">
    <property type="entry name" value="ABC_tran"/>
    <property type="match status" value="1"/>
</dbReference>
<dbReference type="GO" id="GO:0005886">
    <property type="term" value="C:plasma membrane"/>
    <property type="evidence" value="ECO:0007669"/>
    <property type="project" value="UniProtKB-SubCell"/>
</dbReference>
<dbReference type="EMBL" id="QQXK01000039">
    <property type="protein sequence ID" value="RII41046.1"/>
    <property type="molecule type" value="Genomic_DNA"/>
</dbReference>
<dbReference type="SMART" id="SM00382">
    <property type="entry name" value="AAA"/>
    <property type="match status" value="1"/>
</dbReference>
<dbReference type="InterPro" id="IPR039421">
    <property type="entry name" value="Type_1_exporter"/>
</dbReference>
<gene>
    <name evidence="10" type="ORF">DWB68_14720</name>
</gene>
<dbReference type="Proteomes" id="UP000265419">
    <property type="component" value="Unassembled WGS sequence"/>
</dbReference>
<evidence type="ECO:0000256" key="2">
    <source>
        <dbReference type="ARBA" id="ARBA00022692"/>
    </source>
</evidence>
<dbReference type="PROSITE" id="PS50893">
    <property type="entry name" value="ABC_TRANSPORTER_2"/>
    <property type="match status" value="1"/>
</dbReference>
<feature type="transmembrane region" description="Helical" evidence="7">
    <location>
        <begin position="57"/>
        <end position="75"/>
    </location>
</feature>
<name>A0A399JES1_9MICC</name>